<dbReference type="Pfam" id="PF03992">
    <property type="entry name" value="ABM"/>
    <property type="match status" value="1"/>
</dbReference>
<name>A0A856MFT0_9CYAN</name>
<gene>
    <name evidence="2" type="ORF">DP114_21140</name>
</gene>
<dbReference type="InterPro" id="IPR007138">
    <property type="entry name" value="ABM_dom"/>
</dbReference>
<keyword evidence="3" id="KW-1185">Reference proteome</keyword>
<keyword evidence="2" id="KW-0560">Oxidoreductase</keyword>
<evidence type="ECO:0000259" key="1">
    <source>
        <dbReference type="PROSITE" id="PS51725"/>
    </source>
</evidence>
<proteinExistence type="predicted"/>
<dbReference type="EMBL" id="CP030118">
    <property type="protein sequence ID" value="QDL10063.1"/>
    <property type="molecule type" value="Genomic_DNA"/>
</dbReference>
<keyword evidence="2" id="KW-0503">Monooxygenase</keyword>
<evidence type="ECO:0000313" key="3">
    <source>
        <dbReference type="Proteomes" id="UP000503129"/>
    </source>
</evidence>
<dbReference type="Gene3D" id="3.30.70.100">
    <property type="match status" value="1"/>
</dbReference>
<dbReference type="InterPro" id="IPR011008">
    <property type="entry name" value="Dimeric_a/b-barrel"/>
</dbReference>
<dbReference type="AlphaFoldDB" id="A0A856MFT0"/>
<dbReference type="GO" id="GO:0004497">
    <property type="term" value="F:monooxygenase activity"/>
    <property type="evidence" value="ECO:0007669"/>
    <property type="project" value="UniProtKB-KW"/>
</dbReference>
<feature type="domain" description="ABM" evidence="1">
    <location>
        <begin position="11"/>
        <end position="101"/>
    </location>
</feature>
<dbReference type="Proteomes" id="UP000503129">
    <property type="component" value="Chromosome"/>
</dbReference>
<dbReference type="PROSITE" id="PS51725">
    <property type="entry name" value="ABM"/>
    <property type="match status" value="1"/>
</dbReference>
<accession>A0A856MFT0</accession>
<sequence length="108" mass="12438">MITISEHTGIVTAVNVFRVEPEQQQHVIDFLVENRHTPMKHPGCLSVNIHKSLDGERVINYVQWRSWEEFETASVDPEFIAARKQAAELGLFDSHFYEVVFTSEAQSH</sequence>
<protein>
    <submittedName>
        <fullName evidence="2">Antibiotic biosynthesis monooxygenase</fullName>
    </submittedName>
</protein>
<reference evidence="2 3" key="1">
    <citation type="submission" date="2018-06" db="EMBL/GenBank/DDBJ databases">
        <title>Comparative genomics of Brasilonema spp. strains.</title>
        <authorList>
            <person name="Alvarenga D.O."/>
            <person name="Fiore M.F."/>
            <person name="Varani A.M."/>
        </authorList>
    </citation>
    <scope>NUCLEOTIDE SEQUENCE [LARGE SCALE GENOMIC DNA]</scope>
    <source>
        <strain evidence="2 3">CENA114</strain>
    </source>
</reference>
<dbReference type="RefSeq" id="WP_169265053.1">
    <property type="nucleotide sequence ID" value="NZ_CAWOXK010000001.1"/>
</dbReference>
<dbReference type="SUPFAM" id="SSF54909">
    <property type="entry name" value="Dimeric alpha+beta barrel"/>
    <property type="match status" value="1"/>
</dbReference>
<evidence type="ECO:0000313" key="2">
    <source>
        <dbReference type="EMBL" id="QDL10063.1"/>
    </source>
</evidence>
<dbReference type="KEGG" id="bsen:DP114_21140"/>
<organism evidence="2 3">
    <name type="scientific">Brasilonema sennae CENA114</name>
    <dbReference type="NCBI Taxonomy" id="415709"/>
    <lineage>
        <taxon>Bacteria</taxon>
        <taxon>Bacillati</taxon>
        <taxon>Cyanobacteriota</taxon>
        <taxon>Cyanophyceae</taxon>
        <taxon>Nostocales</taxon>
        <taxon>Scytonemataceae</taxon>
        <taxon>Brasilonema</taxon>
        <taxon>Bromeliae group (in: Brasilonema)</taxon>
    </lineage>
</organism>